<dbReference type="RefSeq" id="WP_120334460.1">
    <property type="nucleotide sequence ID" value="NZ_CP070350.1"/>
</dbReference>
<name>A0A420FU04_9SPHI</name>
<evidence type="ECO:0000313" key="2">
    <source>
        <dbReference type="Proteomes" id="UP000286402"/>
    </source>
</evidence>
<proteinExistence type="predicted"/>
<keyword evidence="2" id="KW-1185">Reference proteome</keyword>
<evidence type="ECO:0000313" key="1">
    <source>
        <dbReference type="EMBL" id="RKF36398.1"/>
    </source>
</evidence>
<comment type="caution">
    <text evidence="1">The sequence shown here is derived from an EMBL/GenBank/DDBJ whole genome shotgun (WGS) entry which is preliminary data.</text>
</comment>
<reference evidence="1 2" key="1">
    <citation type="submission" date="2016-07" db="EMBL/GenBank/DDBJ databases">
        <title>Genome analysis of Sphingobacterium siyangense T12B17.</title>
        <authorList>
            <person name="Xu D."/>
            <person name="Su Y."/>
            <person name="Zheng S."/>
        </authorList>
    </citation>
    <scope>NUCLEOTIDE SEQUENCE [LARGE SCALE GENOMIC DNA]</scope>
    <source>
        <strain evidence="1 2">T12B17</strain>
    </source>
</reference>
<protein>
    <submittedName>
        <fullName evidence="1">Uncharacterized protein</fullName>
    </submittedName>
</protein>
<sequence>MHEFSKLYYGKEIILASSFKPFDRFMKVYFLIPFLFFIIACQSNDQKQVPVKSQKQAFDYAIVEDDYAEILDAIIAYHSISNEVAKTNKPMAYIHRWFIKDSLYNAYDKNFMPDGLRIQKLLGLVGHSQQDSTGYLNQVKGRDTIFIPLQIKKKYNVAYHKETETTEQFLSRYTFHLPILSHDHKKAFVSLDYVCGALCGQGYDFILEKINGKWKVIKRDYTWIS</sequence>
<accession>A0A420FU04</accession>
<gene>
    <name evidence="1" type="ORF">BCY89_27785</name>
</gene>
<dbReference type="EMBL" id="MCAQ01000013">
    <property type="protein sequence ID" value="RKF36398.1"/>
    <property type="molecule type" value="Genomic_DNA"/>
</dbReference>
<dbReference type="Proteomes" id="UP000286402">
    <property type="component" value="Unassembled WGS sequence"/>
</dbReference>
<dbReference type="AlphaFoldDB" id="A0A420FU04"/>
<organism evidence="1 2">
    <name type="scientific">Sphingobacterium siyangense</name>
    <dbReference type="NCBI Taxonomy" id="459529"/>
    <lineage>
        <taxon>Bacteria</taxon>
        <taxon>Pseudomonadati</taxon>
        <taxon>Bacteroidota</taxon>
        <taxon>Sphingobacteriia</taxon>
        <taxon>Sphingobacteriales</taxon>
        <taxon>Sphingobacteriaceae</taxon>
        <taxon>Sphingobacterium</taxon>
    </lineage>
</organism>